<dbReference type="Gene3D" id="1.10.443.10">
    <property type="entry name" value="Intergrase catalytic core"/>
    <property type="match status" value="1"/>
</dbReference>
<dbReference type="PROSITE" id="PS51898">
    <property type="entry name" value="TYR_RECOMBINASE"/>
    <property type="match status" value="1"/>
</dbReference>
<evidence type="ECO:0000259" key="7">
    <source>
        <dbReference type="PROSITE" id="PS51898"/>
    </source>
</evidence>
<dbReference type="GO" id="GO:0003677">
    <property type="term" value="F:DNA binding"/>
    <property type="evidence" value="ECO:0007669"/>
    <property type="project" value="UniProtKB-UniRule"/>
</dbReference>
<evidence type="ECO:0000256" key="3">
    <source>
        <dbReference type="ARBA" id="ARBA00023125"/>
    </source>
</evidence>
<evidence type="ECO:0000256" key="1">
    <source>
        <dbReference type="ARBA" id="ARBA00008857"/>
    </source>
</evidence>
<dbReference type="InterPro" id="IPR050090">
    <property type="entry name" value="Tyrosine_recombinase_XerCD"/>
</dbReference>
<dbReference type="PANTHER" id="PTHR30349">
    <property type="entry name" value="PHAGE INTEGRASE-RELATED"/>
    <property type="match status" value="1"/>
</dbReference>
<accession>A0A3N4GRC3</accession>
<dbReference type="InterPro" id="IPR002104">
    <property type="entry name" value="Integrase_catalytic"/>
</dbReference>
<feature type="domain" description="Tyr recombinase" evidence="7">
    <location>
        <begin position="157"/>
        <end position="345"/>
    </location>
</feature>
<organism evidence="9 10">
    <name type="scientific">Gordonia oryzae</name>
    <dbReference type="NCBI Taxonomy" id="2487349"/>
    <lineage>
        <taxon>Bacteria</taxon>
        <taxon>Bacillati</taxon>
        <taxon>Actinomycetota</taxon>
        <taxon>Actinomycetes</taxon>
        <taxon>Mycobacteriales</taxon>
        <taxon>Gordoniaceae</taxon>
        <taxon>Gordonia</taxon>
    </lineage>
</organism>
<feature type="compositionally biased region" description="Basic and acidic residues" evidence="6">
    <location>
        <begin position="334"/>
        <end position="344"/>
    </location>
</feature>
<dbReference type="Gene3D" id="1.10.150.130">
    <property type="match status" value="1"/>
</dbReference>
<dbReference type="InterPro" id="IPR044068">
    <property type="entry name" value="CB"/>
</dbReference>
<dbReference type="CDD" id="cd00397">
    <property type="entry name" value="DNA_BRE_C"/>
    <property type="match status" value="1"/>
</dbReference>
<dbReference type="InterPro" id="IPR004107">
    <property type="entry name" value="Integrase_SAM-like_N"/>
</dbReference>
<evidence type="ECO:0000313" key="9">
    <source>
        <dbReference type="EMBL" id="RPA65362.1"/>
    </source>
</evidence>
<dbReference type="GO" id="GO:0015074">
    <property type="term" value="P:DNA integration"/>
    <property type="evidence" value="ECO:0007669"/>
    <property type="project" value="UniProtKB-KW"/>
</dbReference>
<dbReference type="InterPro" id="IPR010998">
    <property type="entry name" value="Integrase_recombinase_N"/>
</dbReference>
<evidence type="ECO:0000256" key="5">
    <source>
        <dbReference type="PROSITE-ProRule" id="PRU01248"/>
    </source>
</evidence>
<keyword evidence="4" id="KW-0233">DNA recombination</keyword>
<dbReference type="PANTHER" id="PTHR30349:SF64">
    <property type="entry name" value="PROPHAGE INTEGRASE INTD-RELATED"/>
    <property type="match status" value="1"/>
</dbReference>
<keyword evidence="10" id="KW-1185">Reference proteome</keyword>
<feature type="region of interest" description="Disordered" evidence="6">
    <location>
        <begin position="334"/>
        <end position="355"/>
    </location>
</feature>
<dbReference type="GO" id="GO:0006310">
    <property type="term" value="P:DNA recombination"/>
    <property type="evidence" value="ECO:0007669"/>
    <property type="project" value="UniProtKB-KW"/>
</dbReference>
<evidence type="ECO:0000313" key="10">
    <source>
        <dbReference type="Proteomes" id="UP000267536"/>
    </source>
</evidence>
<evidence type="ECO:0000256" key="4">
    <source>
        <dbReference type="ARBA" id="ARBA00023172"/>
    </source>
</evidence>
<keyword evidence="3 5" id="KW-0238">DNA-binding</keyword>
<sequence length="355" mass="39931">MHIHDGTLTRFNAPKTFDTRMAAEAWLHKERQLIDQGTWTPPSERAKAAARSSIRLRDFAEDALAGRRLEPTTRSNYKRLWETRIEPGLGDLVVRDITADDLQEWWRGLGVEYEASRAHAWNLLKSLLKEAVEREIITSSPADGPRFKRYGKRPSRRQIILLTPTEISETAAKLPSYYAIALPIMAWCALRYAEVSELRVKDIDDGPDGMVIHVRRSAPLVDGVPVVKQGSKSDAGTRDVWVPPHLAAEIRKHLQVIDKHPNTLVVTNFRGDRLPRATFTKAFKTALPQAKSEMNVHALRHTGAVLAAQAGATIPELKERLGHSSAEAAMEYQHHMQDRPREISEGMSRLVTDAN</sequence>
<keyword evidence="2" id="KW-0229">DNA integration</keyword>
<feature type="domain" description="Core-binding (CB)" evidence="8">
    <location>
        <begin position="51"/>
        <end position="132"/>
    </location>
</feature>
<gene>
    <name evidence="9" type="ORF">EF294_05960</name>
</gene>
<dbReference type="Pfam" id="PF00589">
    <property type="entry name" value="Phage_integrase"/>
    <property type="match status" value="1"/>
</dbReference>
<comment type="caution">
    <text evidence="9">The sequence shown here is derived from an EMBL/GenBank/DDBJ whole genome shotgun (WGS) entry which is preliminary data.</text>
</comment>
<dbReference type="EMBL" id="RKMH01000003">
    <property type="protein sequence ID" value="RPA65362.1"/>
    <property type="molecule type" value="Genomic_DNA"/>
</dbReference>
<dbReference type="Pfam" id="PF14659">
    <property type="entry name" value="Phage_int_SAM_3"/>
    <property type="match status" value="1"/>
</dbReference>
<reference evidence="9 10" key="1">
    <citation type="submission" date="2018-11" db="EMBL/GenBank/DDBJ databases">
        <title>Draft genome sequence of Gordonia sp. RS15-1S isolated from rice stems.</title>
        <authorList>
            <person name="Muangham S."/>
        </authorList>
    </citation>
    <scope>NUCLEOTIDE SEQUENCE [LARGE SCALE GENOMIC DNA]</scope>
    <source>
        <strain evidence="9 10">RS15-1S</strain>
    </source>
</reference>
<evidence type="ECO:0000256" key="2">
    <source>
        <dbReference type="ARBA" id="ARBA00022908"/>
    </source>
</evidence>
<dbReference type="AlphaFoldDB" id="A0A3N4GRC3"/>
<dbReference type="PROSITE" id="PS51900">
    <property type="entry name" value="CB"/>
    <property type="match status" value="1"/>
</dbReference>
<dbReference type="InterPro" id="IPR011010">
    <property type="entry name" value="DNA_brk_join_enz"/>
</dbReference>
<evidence type="ECO:0000259" key="8">
    <source>
        <dbReference type="PROSITE" id="PS51900"/>
    </source>
</evidence>
<dbReference type="SUPFAM" id="SSF56349">
    <property type="entry name" value="DNA breaking-rejoining enzymes"/>
    <property type="match status" value="1"/>
</dbReference>
<dbReference type="InterPro" id="IPR013762">
    <property type="entry name" value="Integrase-like_cat_sf"/>
</dbReference>
<dbReference type="Proteomes" id="UP000267536">
    <property type="component" value="Unassembled WGS sequence"/>
</dbReference>
<name>A0A3N4GRC3_9ACTN</name>
<protein>
    <submittedName>
        <fullName evidence="9">Site-specific integrase</fullName>
    </submittedName>
</protein>
<evidence type="ECO:0000256" key="6">
    <source>
        <dbReference type="SAM" id="MobiDB-lite"/>
    </source>
</evidence>
<comment type="similarity">
    <text evidence="1">Belongs to the 'phage' integrase family.</text>
</comment>
<proteinExistence type="inferred from homology"/>